<dbReference type="RefSeq" id="WP_148894276.1">
    <property type="nucleotide sequence ID" value="NZ_VNIB01000001.1"/>
</dbReference>
<reference evidence="1 2" key="1">
    <citation type="submission" date="2019-07" db="EMBL/GenBank/DDBJ databases">
        <title>Genomic Encyclopedia of Type Strains, Phase IV (KMG-IV): sequencing the most valuable type-strain genomes for metagenomic binning, comparative biology and taxonomic classification.</title>
        <authorList>
            <person name="Goeker M."/>
        </authorList>
    </citation>
    <scope>NUCLEOTIDE SEQUENCE [LARGE SCALE GENOMIC DNA]</scope>
    <source>
        <strain evidence="1 2">SS015</strain>
    </source>
</reference>
<accession>A0A5D3WNI2</accession>
<comment type="caution">
    <text evidence="1">The sequence shown here is derived from an EMBL/GenBank/DDBJ whole genome shotgun (WGS) entry which is preliminary data.</text>
</comment>
<dbReference type="PANTHER" id="PTHR30087:SF1">
    <property type="entry name" value="HYPOTHETICAL CYTOSOLIC PROTEIN"/>
    <property type="match status" value="1"/>
</dbReference>
<evidence type="ECO:0000313" key="1">
    <source>
        <dbReference type="EMBL" id="TYP00085.1"/>
    </source>
</evidence>
<dbReference type="Proteomes" id="UP000324159">
    <property type="component" value="Unassembled WGS sequence"/>
</dbReference>
<evidence type="ECO:0000313" key="2">
    <source>
        <dbReference type="Proteomes" id="UP000324159"/>
    </source>
</evidence>
<proteinExistence type="predicted"/>
<keyword evidence="2" id="KW-1185">Reference proteome</keyword>
<sequence length="156" mass="16891">MTPRPGDRILVSACLLGVNCRYDGGEKRHDGVIAHLREHALVAVPVCPEQLAGLPTPRPQTEFSEGDGAALLANRGRVTSIHGTDMSRRFIQGARETLKVAQICACTCALLKERSPSCGVRQIYRRGQIVSGMGVTAALLEQNGLRLMSEEDLARE</sequence>
<gene>
    <name evidence="1" type="ORF">EDC39_101245</name>
</gene>
<dbReference type="AlphaFoldDB" id="A0A5D3WNI2"/>
<dbReference type="OrthoDB" id="495783at2"/>
<organism evidence="1 2">
    <name type="scientific">Geothermobacter ehrlichii</name>
    <dbReference type="NCBI Taxonomy" id="213224"/>
    <lineage>
        <taxon>Bacteria</taxon>
        <taxon>Pseudomonadati</taxon>
        <taxon>Thermodesulfobacteriota</taxon>
        <taxon>Desulfuromonadia</taxon>
        <taxon>Desulfuromonadales</taxon>
        <taxon>Geothermobacteraceae</taxon>
        <taxon>Geothermobacter</taxon>
    </lineage>
</organism>
<dbReference type="PANTHER" id="PTHR30087">
    <property type="entry name" value="INNER MEMBRANE PROTEIN"/>
    <property type="match status" value="1"/>
</dbReference>
<protein>
    <submittedName>
        <fullName evidence="1">Uncharacterized protein YbbK (DUF523 family)</fullName>
    </submittedName>
</protein>
<dbReference type="InterPro" id="IPR007553">
    <property type="entry name" value="2-thiour_desulf"/>
</dbReference>
<dbReference type="EMBL" id="VNIB01000001">
    <property type="protein sequence ID" value="TYP00085.1"/>
    <property type="molecule type" value="Genomic_DNA"/>
</dbReference>
<name>A0A5D3WNI2_9BACT</name>
<dbReference type="Pfam" id="PF04463">
    <property type="entry name" value="2-thiour_desulf"/>
    <property type="match status" value="1"/>
</dbReference>